<feature type="region of interest" description="Disordered" evidence="5">
    <location>
        <begin position="16"/>
        <end position="42"/>
    </location>
</feature>
<feature type="compositionally biased region" description="Polar residues" evidence="5">
    <location>
        <begin position="16"/>
        <end position="25"/>
    </location>
</feature>
<dbReference type="GO" id="GO:0005643">
    <property type="term" value="C:nuclear pore"/>
    <property type="evidence" value="ECO:0007669"/>
    <property type="project" value="EnsemblFungi"/>
</dbReference>
<reference evidence="6 8" key="1">
    <citation type="journal article" date="2016" name="PLoS ONE">
        <title>Sequence Assembly of Yarrowia lipolytica Strain W29/CLIB89 Shows Transposable Element Diversity.</title>
        <authorList>
            <person name="Magnan C."/>
            <person name="Yu J."/>
            <person name="Chang I."/>
            <person name="Jahn E."/>
            <person name="Kanomata Y."/>
            <person name="Wu J."/>
            <person name="Zeller M."/>
            <person name="Oakes M."/>
            <person name="Baldi P."/>
            <person name="Sandmeyer S."/>
        </authorList>
    </citation>
    <scope>NUCLEOTIDE SEQUENCE [LARGE SCALE GENOMIC DNA]</scope>
    <source>
        <strain evidence="6">CLIB89</strain>
        <strain evidence="8">CLIB89(W29)</strain>
    </source>
</reference>
<dbReference type="GO" id="GO:0032185">
    <property type="term" value="P:septin cytoskeleton organization"/>
    <property type="evidence" value="ECO:0007669"/>
    <property type="project" value="EnsemblFungi"/>
</dbReference>
<proteinExistence type="inferred from homology"/>
<feature type="repeat" description="WD" evidence="4">
    <location>
        <begin position="272"/>
        <end position="306"/>
    </location>
</feature>
<evidence type="ECO:0000256" key="1">
    <source>
        <dbReference type="ARBA" id="ARBA00007830"/>
    </source>
</evidence>
<evidence type="ECO:0000256" key="3">
    <source>
        <dbReference type="ARBA" id="ARBA00022737"/>
    </source>
</evidence>
<dbReference type="VEuPathDB" id="FungiDB:YALI1_E27406g"/>
<evidence type="ECO:0000256" key="5">
    <source>
        <dbReference type="SAM" id="MobiDB-lite"/>
    </source>
</evidence>
<dbReference type="KEGG" id="yli:2912291"/>
<evidence type="ECO:0000313" key="8">
    <source>
        <dbReference type="Proteomes" id="UP000182444"/>
    </source>
</evidence>
<dbReference type="GO" id="GO:0051664">
    <property type="term" value="P:nuclear pore localization"/>
    <property type="evidence" value="ECO:0007669"/>
    <property type="project" value="EnsemblFungi"/>
</dbReference>
<dbReference type="PROSITE" id="PS50294">
    <property type="entry name" value="WD_REPEATS_REGION"/>
    <property type="match status" value="1"/>
</dbReference>
<dbReference type="Gene3D" id="2.130.10.10">
    <property type="entry name" value="YVTN repeat-like/Quinoprotein amine dehydrogenase"/>
    <property type="match status" value="1"/>
</dbReference>
<evidence type="ECO:0000313" key="9">
    <source>
        <dbReference type="Proteomes" id="UP000256601"/>
    </source>
</evidence>
<dbReference type="PANTHER" id="PTHR10971">
    <property type="entry name" value="MRNA EXPORT FACTOR AND BUB3"/>
    <property type="match status" value="1"/>
</dbReference>
<dbReference type="OrthoDB" id="256303at2759"/>
<dbReference type="Proteomes" id="UP000256601">
    <property type="component" value="Unassembled WGS sequence"/>
</dbReference>
<evidence type="ECO:0000256" key="2">
    <source>
        <dbReference type="ARBA" id="ARBA00022574"/>
    </source>
</evidence>
<name>A0A1H6PQ30_YARLL</name>
<dbReference type="Proteomes" id="UP000182444">
    <property type="component" value="Chromosome 1E"/>
</dbReference>
<keyword evidence="3" id="KW-0677">Repeat</keyword>
<organism evidence="6 8">
    <name type="scientific">Yarrowia lipolytica</name>
    <name type="common">Candida lipolytica</name>
    <dbReference type="NCBI Taxonomy" id="4952"/>
    <lineage>
        <taxon>Eukaryota</taxon>
        <taxon>Fungi</taxon>
        <taxon>Dikarya</taxon>
        <taxon>Ascomycota</taxon>
        <taxon>Saccharomycotina</taxon>
        <taxon>Dipodascomycetes</taxon>
        <taxon>Dipodascales</taxon>
        <taxon>Dipodascales incertae sedis</taxon>
        <taxon>Yarrowia</taxon>
    </lineage>
</organism>
<comment type="similarity">
    <text evidence="1">Belongs to the WD repeat rae1 family.</text>
</comment>
<dbReference type="RefSeq" id="XP_504301.1">
    <property type="nucleotide sequence ID" value="XM_504301.1"/>
</dbReference>
<accession>A0A1H6PQ30</accession>
<feature type="repeat" description="WD" evidence="4">
    <location>
        <begin position="80"/>
        <end position="121"/>
    </location>
</feature>
<dbReference type="InterPro" id="IPR015943">
    <property type="entry name" value="WD40/YVTN_repeat-like_dom_sf"/>
</dbReference>
<dbReference type="VEuPathDB" id="FungiDB:YALI0_E23265g"/>
<dbReference type="GO" id="GO:0000973">
    <property type="term" value="P:post-transcriptional tethering of RNA polymerase II gene DNA at nuclear periphery"/>
    <property type="evidence" value="ECO:0007669"/>
    <property type="project" value="EnsemblFungi"/>
</dbReference>
<dbReference type="EMBL" id="CP017557">
    <property type="protein sequence ID" value="AOW05833.1"/>
    <property type="molecule type" value="Genomic_DNA"/>
</dbReference>
<dbReference type="Pfam" id="PF00400">
    <property type="entry name" value="WD40"/>
    <property type="match status" value="4"/>
</dbReference>
<protein>
    <submittedName>
        <fullName evidence="7">WD40-repeat-containing domain protein</fullName>
    </submittedName>
</protein>
<dbReference type="PROSITE" id="PS50082">
    <property type="entry name" value="WD_REPEATS_2"/>
    <property type="match status" value="3"/>
</dbReference>
<dbReference type="EMBL" id="KZ859049">
    <property type="protein sequence ID" value="RDW24102.1"/>
    <property type="molecule type" value="Genomic_DNA"/>
</dbReference>
<dbReference type="FunFam" id="2.130.10.10:FF:000190">
    <property type="entry name" value="Nuclear pore complex subunit"/>
    <property type="match status" value="1"/>
</dbReference>
<dbReference type="SMART" id="SM00320">
    <property type="entry name" value="WD40"/>
    <property type="match status" value="4"/>
</dbReference>
<feature type="repeat" description="WD" evidence="4">
    <location>
        <begin position="121"/>
        <end position="166"/>
    </location>
</feature>
<evidence type="ECO:0000256" key="4">
    <source>
        <dbReference type="PROSITE-ProRule" id="PRU00221"/>
    </source>
</evidence>
<dbReference type="GO" id="GO:0005737">
    <property type="term" value="C:cytoplasm"/>
    <property type="evidence" value="ECO:0007669"/>
    <property type="project" value="EnsemblFungi"/>
</dbReference>
<dbReference type="SUPFAM" id="SSF50978">
    <property type="entry name" value="WD40 repeat-like"/>
    <property type="match status" value="1"/>
</dbReference>
<dbReference type="eggNOG" id="KOG0647">
    <property type="taxonomic scope" value="Eukaryota"/>
</dbReference>
<keyword evidence="2 4" id="KW-0853">WD repeat</keyword>
<reference evidence="7 9" key="2">
    <citation type="submission" date="2018-07" db="EMBL/GenBank/DDBJ databases">
        <title>Draft Genome Assemblies for Five Robust Yarrowia lipolytica Strains Exhibiting High Lipid Production and Pentose Sugar Utilization and Sugar Alcohol Secretion from Undetoxified Lignocellulosic Biomass Hydrolysates.</title>
        <authorList>
            <consortium name="DOE Joint Genome Institute"/>
            <person name="Walker C."/>
            <person name="Ryu S."/>
            <person name="Na H."/>
            <person name="Zane M."/>
            <person name="LaButti K."/>
            <person name="Lipzen A."/>
            <person name="Haridas S."/>
            <person name="Barry K."/>
            <person name="Grigoriev I.V."/>
            <person name="Quarterman J."/>
            <person name="Slininger P."/>
            <person name="Dien B."/>
            <person name="Trinh C.T."/>
        </authorList>
    </citation>
    <scope>NUCLEOTIDE SEQUENCE [LARGE SCALE GENOMIC DNA]</scope>
    <source>
        <strain evidence="7 9">YB392</strain>
    </source>
</reference>
<dbReference type="GeneID" id="2912291"/>
<dbReference type="GO" id="GO:2000728">
    <property type="term" value="P:regulation of mRNA export from nucleus in response to heat stress"/>
    <property type="evidence" value="ECO:0007669"/>
    <property type="project" value="EnsemblFungi"/>
</dbReference>
<dbReference type="InterPro" id="IPR001680">
    <property type="entry name" value="WD40_rpt"/>
</dbReference>
<evidence type="ECO:0000313" key="6">
    <source>
        <dbReference type="EMBL" id="AOW05833.1"/>
    </source>
</evidence>
<gene>
    <name evidence="7" type="ORF">B0I71DRAFT_134812</name>
    <name evidence="6" type="ORF">YALI1_E27406g</name>
</gene>
<dbReference type="GO" id="GO:0016973">
    <property type="term" value="P:poly(A)+ mRNA export from nucleus"/>
    <property type="evidence" value="ECO:0007669"/>
    <property type="project" value="EnsemblFungi"/>
</dbReference>
<evidence type="ECO:0000313" key="7">
    <source>
        <dbReference type="EMBL" id="RDW24102.1"/>
    </source>
</evidence>
<dbReference type="AlphaFoldDB" id="A0A1H6PQ30"/>
<sequence>MSSVFGSARTTSGFGGLTQTSSAGTVQDMANDPTLANPPEDSVSDICFSPQAEFLSVASWDKKVRIYEVSPQGQSRGVALYDHQAPVLSTHWSLDGTKVASGGCDNAVRVFDMQSQQAQQVGQHESSVRCVRFVAAGPSDTPILASAGWDKKLHYWDLRTPNPVSTIALPERAYSMDTSKQLLVVATAERHILAINLSNPGAVAKTLQSSLKFQTRVVSCWPAGDGFAVGSIEGRCGIQYVDDTQAKNKNFSFKCHRQTPNPSKNEVDIYAVNAISFHPQEGTFCTAGADGSLTFWDKDSRHRLKGYPQLGCTIPATAFNRDGSIFAYAQSYDWSKGHSYNNKDIPHTVRFHQTKAEEVKAKPKRR</sequence>
<dbReference type="InterPro" id="IPR036322">
    <property type="entry name" value="WD40_repeat_dom_sf"/>
</dbReference>
<dbReference type="OMA" id="EAMDQSI"/>